<reference evidence="1 2" key="1">
    <citation type="submission" date="2017-07" db="EMBL/GenBank/DDBJ databases">
        <title>Amycolatopsis antarcticus sp. nov., isolated from the surface of an Antarcticus brown macroalga.</title>
        <authorList>
            <person name="Wang J."/>
            <person name="Leiva S."/>
            <person name="Huang J."/>
            <person name="Huang Y."/>
        </authorList>
    </citation>
    <scope>NUCLEOTIDE SEQUENCE [LARGE SCALE GENOMIC DNA]</scope>
    <source>
        <strain evidence="1 2">AU-G6</strain>
    </source>
</reference>
<dbReference type="InParanoid" id="A0A263D311"/>
<evidence type="ECO:0000313" key="2">
    <source>
        <dbReference type="Proteomes" id="UP000242444"/>
    </source>
</evidence>
<dbReference type="SUPFAM" id="SSF54593">
    <property type="entry name" value="Glyoxalase/Bleomycin resistance protein/Dihydroxybiphenyl dioxygenase"/>
    <property type="match status" value="1"/>
</dbReference>
<accession>A0A263D311</accession>
<protein>
    <submittedName>
        <fullName evidence="1">Glyoxalase</fullName>
    </submittedName>
</protein>
<dbReference type="RefSeq" id="WP_094864139.1">
    <property type="nucleotide sequence ID" value="NZ_NKYE01000011.1"/>
</dbReference>
<dbReference type="Gene3D" id="3.10.180.10">
    <property type="entry name" value="2,3-Dihydroxybiphenyl 1,2-Dioxygenase, domain 1"/>
    <property type="match status" value="1"/>
</dbReference>
<dbReference type="CDD" id="cd08351">
    <property type="entry name" value="ChaP_like"/>
    <property type="match status" value="1"/>
</dbReference>
<dbReference type="AlphaFoldDB" id="A0A263D311"/>
<dbReference type="EMBL" id="NKYE01000011">
    <property type="protein sequence ID" value="OZM71856.1"/>
    <property type="molecule type" value="Genomic_DNA"/>
</dbReference>
<name>A0A263D311_9PSEU</name>
<evidence type="ECO:0000313" key="1">
    <source>
        <dbReference type="EMBL" id="OZM71856.1"/>
    </source>
</evidence>
<dbReference type="InterPro" id="IPR029068">
    <property type="entry name" value="Glyas_Bleomycin-R_OHBP_Dase"/>
</dbReference>
<sequence length="127" mass="13882">MSVLLNHTIVFAKDKRESASLFVSLFALREPIGWGPFLSVELGQGGLVQFADVDFDIQPQHYAFLVSEEEFDGIYGRIVDSGLDHSADPHWNSPGTFNTGHGGRGVYFRDPAGHGLEALTSPYLSGE</sequence>
<comment type="caution">
    <text evidence="1">The sequence shown here is derived from an EMBL/GenBank/DDBJ whole genome shotgun (WGS) entry which is preliminary data.</text>
</comment>
<gene>
    <name evidence="1" type="ORF">CFN78_18640</name>
</gene>
<organism evidence="1 2">
    <name type="scientific">Amycolatopsis antarctica</name>
    <dbReference type="NCBI Taxonomy" id="1854586"/>
    <lineage>
        <taxon>Bacteria</taxon>
        <taxon>Bacillati</taxon>
        <taxon>Actinomycetota</taxon>
        <taxon>Actinomycetes</taxon>
        <taxon>Pseudonocardiales</taxon>
        <taxon>Pseudonocardiaceae</taxon>
        <taxon>Amycolatopsis</taxon>
    </lineage>
</organism>
<dbReference type="Proteomes" id="UP000242444">
    <property type="component" value="Unassembled WGS sequence"/>
</dbReference>
<proteinExistence type="predicted"/>
<dbReference type="OrthoDB" id="9810341at2"/>
<keyword evidence="2" id="KW-1185">Reference proteome</keyword>